<dbReference type="GO" id="GO:0008610">
    <property type="term" value="P:lipid biosynthetic process"/>
    <property type="evidence" value="ECO:0007669"/>
    <property type="project" value="InterPro"/>
</dbReference>
<dbReference type="PANTHER" id="PTHR43667">
    <property type="entry name" value="CYCLOPROPANE-FATTY-ACYL-PHOSPHOLIPID SYNTHASE"/>
    <property type="match status" value="1"/>
</dbReference>
<dbReference type="AlphaFoldDB" id="A0A5A5TX36"/>
<dbReference type="Gene3D" id="3.40.50.150">
    <property type="entry name" value="Vaccinia Virus protein VP39"/>
    <property type="match status" value="1"/>
</dbReference>
<protein>
    <submittedName>
        <fullName evidence="7">Cyclopropane-fatty-acyl-phospholipid synthase</fullName>
    </submittedName>
</protein>
<evidence type="ECO:0000256" key="3">
    <source>
        <dbReference type="ARBA" id="ARBA00022679"/>
    </source>
</evidence>
<evidence type="ECO:0000259" key="6">
    <source>
        <dbReference type="Pfam" id="PF25371"/>
    </source>
</evidence>
<dbReference type="CDD" id="cd02440">
    <property type="entry name" value="AdoMet_MTases"/>
    <property type="match status" value="1"/>
</dbReference>
<keyword evidence="3" id="KW-0808">Transferase</keyword>
<evidence type="ECO:0000256" key="4">
    <source>
        <dbReference type="ARBA" id="ARBA00022691"/>
    </source>
</evidence>
<dbReference type="GO" id="GO:0008168">
    <property type="term" value="F:methyltransferase activity"/>
    <property type="evidence" value="ECO:0007669"/>
    <property type="project" value="UniProtKB-KW"/>
</dbReference>
<dbReference type="InterPro" id="IPR050723">
    <property type="entry name" value="CFA/CMAS"/>
</dbReference>
<dbReference type="GeneID" id="61102073"/>
<dbReference type="InterPro" id="IPR057206">
    <property type="entry name" value="DUF7884"/>
</dbReference>
<dbReference type="PANTHER" id="PTHR43667:SF1">
    <property type="entry name" value="CYCLOPROPANE-FATTY-ACYL-PHOSPHOLIPID SYNTHASE"/>
    <property type="match status" value="1"/>
</dbReference>
<accession>A0A5A5TX36</accession>
<dbReference type="PIRSF" id="PIRSF003085">
    <property type="entry name" value="CMAS"/>
    <property type="match status" value="1"/>
</dbReference>
<feature type="domain" description="DUF7884" evidence="6">
    <location>
        <begin position="6"/>
        <end position="93"/>
    </location>
</feature>
<dbReference type="Pfam" id="PF02353">
    <property type="entry name" value="CMAS"/>
    <property type="match status" value="1"/>
</dbReference>
<evidence type="ECO:0000256" key="5">
    <source>
        <dbReference type="ARBA" id="ARBA00023098"/>
    </source>
</evidence>
<dbReference type="Pfam" id="PF25371">
    <property type="entry name" value="DUF7884"/>
    <property type="match status" value="1"/>
</dbReference>
<dbReference type="Proteomes" id="UP000323274">
    <property type="component" value="Unassembled WGS sequence"/>
</dbReference>
<dbReference type="GO" id="GO:0032259">
    <property type="term" value="P:methylation"/>
    <property type="evidence" value="ECO:0007669"/>
    <property type="project" value="UniProtKB-KW"/>
</dbReference>
<evidence type="ECO:0000256" key="1">
    <source>
        <dbReference type="ARBA" id="ARBA00010815"/>
    </source>
</evidence>
<name>A0A5A5TX36_LEUCI</name>
<evidence type="ECO:0000313" key="7">
    <source>
        <dbReference type="EMBL" id="GDZ82927.1"/>
    </source>
</evidence>
<organism evidence="7 8">
    <name type="scientific">Leuconostoc citreum</name>
    <dbReference type="NCBI Taxonomy" id="33964"/>
    <lineage>
        <taxon>Bacteria</taxon>
        <taxon>Bacillati</taxon>
        <taxon>Bacillota</taxon>
        <taxon>Bacilli</taxon>
        <taxon>Lactobacillales</taxon>
        <taxon>Lactobacillaceae</taxon>
        <taxon>Leuconostoc</taxon>
    </lineage>
</organism>
<gene>
    <name evidence="7" type="primary">cfa1</name>
    <name evidence="7" type="ORF">LCIT_01690</name>
</gene>
<comment type="caution">
    <text evidence="7">The sequence shown here is derived from an EMBL/GenBank/DDBJ whole genome shotgun (WGS) entry which is preliminary data.</text>
</comment>
<evidence type="ECO:0000313" key="8">
    <source>
        <dbReference type="Proteomes" id="UP000323274"/>
    </source>
</evidence>
<keyword evidence="4" id="KW-0949">S-adenosyl-L-methionine</keyword>
<evidence type="ECO:0000256" key="2">
    <source>
        <dbReference type="ARBA" id="ARBA00022603"/>
    </source>
</evidence>
<dbReference type="InterPro" id="IPR003333">
    <property type="entry name" value="CMAS"/>
</dbReference>
<comment type="similarity">
    <text evidence="1">Belongs to the CFA/CMAS family.</text>
</comment>
<dbReference type="SUPFAM" id="SSF53335">
    <property type="entry name" value="S-adenosyl-L-methionine-dependent methyltransferases"/>
    <property type="match status" value="1"/>
</dbReference>
<dbReference type="InterPro" id="IPR029063">
    <property type="entry name" value="SAM-dependent_MTases_sf"/>
</dbReference>
<reference evidence="7 8" key="1">
    <citation type="submission" date="2019-04" db="EMBL/GenBank/DDBJ databases">
        <title>A pseudo-fructophilic Leuconostoc citreum strain F192-5 isolated from peel of satsuma mandarin: the first report for isolation and characterization of strain-dependent fructophilic-like characteristics.</title>
        <authorList>
            <person name="Maeno S."/>
            <person name="Tanizawa Y."/>
            <person name="Kajikawa A."/>
            <person name="Kanesaki Y."/>
            <person name="Kubota E."/>
            <person name="Arita M."/>
            <person name="Leon D."/>
            <person name="Endo A."/>
        </authorList>
    </citation>
    <scope>NUCLEOTIDE SEQUENCE [LARGE SCALE GENOMIC DNA]</scope>
    <source>
        <strain evidence="7 8">F192-5</strain>
    </source>
</reference>
<keyword evidence="2" id="KW-0489">Methyltransferase</keyword>
<dbReference type="EMBL" id="BJJW01000002">
    <property type="protein sequence ID" value="GDZ82927.1"/>
    <property type="molecule type" value="Genomic_DNA"/>
</dbReference>
<dbReference type="RefSeq" id="WP_004902779.1">
    <property type="nucleotide sequence ID" value="NZ_BJJW01000002.1"/>
</dbReference>
<sequence length="398" mass="45438">MLDKTIYKQIFKASFNAPIDVEFWDGEQVSYGEGEPIAKIILHDVIPIKDIMAHASLTFGEAYMDGKIDIQGDLQKLVTTIYQSKDSFMNNSKFSKFIPKHAHTEKVSKQDVQSHYDIGNDFYEMWLDPTLTYSCAYFASEEDSLETAQWNKVRHILNKLHAQEGETLLDIGCGWGTLIFTAAKEYHLEATGVTLSQEQYDYVSQKIIDEGLEGRVHVYLKDYRELTETYDHVTSVGMFEHVGKENLATYFEQVNARLVDNGTALIHGITGQHDGAGVDAWINKYIFPGGYIPNIAENVNHIMQASLQIDDIEPLRRHYQRTLEMWTKNFHDVEESVIAKYGERFYRMWDLYLQACASSFESGNIDVVQYLLTKGASATNLPMTRAYIYQADVAHGVK</sequence>
<proteinExistence type="inferred from homology"/>
<keyword evidence="5" id="KW-0443">Lipid metabolism</keyword>